<dbReference type="CDD" id="cd04665">
    <property type="entry name" value="NUDIX_RppH"/>
    <property type="match status" value="1"/>
</dbReference>
<dbReference type="Gene3D" id="3.90.79.10">
    <property type="entry name" value="Nucleoside Triphosphate Pyrophosphohydrolase"/>
    <property type="match status" value="1"/>
</dbReference>
<dbReference type="InterPro" id="IPR020476">
    <property type="entry name" value="Nudix_hydrolase"/>
</dbReference>
<evidence type="ECO:0000259" key="7">
    <source>
        <dbReference type="PROSITE" id="PS51462"/>
    </source>
</evidence>
<comment type="caution">
    <text evidence="8">The sequence shown here is derived from an EMBL/GenBank/DDBJ whole genome shotgun (WGS) entry which is preliminary data.</text>
</comment>
<dbReference type="InterPro" id="IPR014078">
    <property type="entry name" value="Nudix_YtkD"/>
</dbReference>
<evidence type="ECO:0000313" key="8">
    <source>
        <dbReference type="EMBL" id="PEJ33479.1"/>
    </source>
</evidence>
<name>A0AAX0S663_9BACI</name>
<dbReference type="InterPro" id="IPR015797">
    <property type="entry name" value="NUDIX_hydrolase-like_dom_sf"/>
</dbReference>
<proteinExistence type="inferred from homology"/>
<dbReference type="SUPFAM" id="SSF55811">
    <property type="entry name" value="Nudix"/>
    <property type="match status" value="1"/>
</dbReference>
<keyword evidence="3" id="KW-0479">Metal-binding</keyword>
<dbReference type="PANTHER" id="PTHR43758">
    <property type="entry name" value="7,8-DIHYDRO-8-OXOGUANINE TRIPHOSPHATASE"/>
    <property type="match status" value="1"/>
</dbReference>
<feature type="domain" description="Nudix hydrolase" evidence="7">
    <location>
        <begin position="9"/>
        <end position="152"/>
    </location>
</feature>
<sequence>MKQFCDMNGYKVEFSVDPVFGEAWHVFVLCRIQEKWVLTKHRKRGLEFPGGKRETGESIEAAAKREVYEETGGVVEHLQFLGQYKVHNPVKPFVKSIYFAKLSEIEWKEDYLETDGPILLDVLPDVLGEEFSFIMKDDIVPLSLARLDGLYE</sequence>
<keyword evidence="5" id="KW-0460">Magnesium</keyword>
<reference evidence="8 9" key="1">
    <citation type="submission" date="2017-09" db="EMBL/GenBank/DDBJ databases">
        <title>Large-scale bioinformatics analysis of Bacillus genomes uncovers conserved roles of natural products in bacterial physiology.</title>
        <authorList>
            <consortium name="Agbiome Team Llc"/>
            <person name="Bleich R.M."/>
            <person name="Kirk G.J."/>
            <person name="Santa Maria K.C."/>
            <person name="Allen S.E."/>
            <person name="Farag S."/>
            <person name="Shank E.A."/>
            <person name="Bowers A."/>
        </authorList>
    </citation>
    <scope>NUCLEOTIDE SEQUENCE [LARGE SCALE GENOMIC DNA]</scope>
    <source>
        <strain evidence="8 9">AFS003229</strain>
    </source>
</reference>
<dbReference type="PROSITE" id="PS00893">
    <property type="entry name" value="NUDIX_BOX"/>
    <property type="match status" value="1"/>
</dbReference>
<keyword evidence="4 6" id="KW-0378">Hydrolase</keyword>
<evidence type="ECO:0000256" key="1">
    <source>
        <dbReference type="ARBA" id="ARBA00001946"/>
    </source>
</evidence>
<evidence type="ECO:0000256" key="4">
    <source>
        <dbReference type="ARBA" id="ARBA00022801"/>
    </source>
</evidence>
<dbReference type="GO" id="GO:0005737">
    <property type="term" value="C:cytoplasm"/>
    <property type="evidence" value="ECO:0007669"/>
    <property type="project" value="TreeGrafter"/>
</dbReference>
<dbReference type="NCBIfam" id="TIGR02705">
    <property type="entry name" value="nudix_YtkD"/>
    <property type="match status" value="1"/>
</dbReference>
<accession>A0AAX0S663</accession>
<comment type="cofactor">
    <cofactor evidence="1">
        <name>Mg(2+)</name>
        <dbReference type="ChEBI" id="CHEBI:18420"/>
    </cofactor>
</comment>
<dbReference type="GO" id="GO:0046872">
    <property type="term" value="F:metal ion binding"/>
    <property type="evidence" value="ECO:0007669"/>
    <property type="project" value="UniProtKB-KW"/>
</dbReference>
<evidence type="ECO:0000256" key="3">
    <source>
        <dbReference type="ARBA" id="ARBA00022723"/>
    </source>
</evidence>
<evidence type="ECO:0000256" key="2">
    <source>
        <dbReference type="ARBA" id="ARBA00005582"/>
    </source>
</evidence>
<evidence type="ECO:0000256" key="6">
    <source>
        <dbReference type="RuleBase" id="RU003476"/>
    </source>
</evidence>
<dbReference type="PRINTS" id="PR00502">
    <property type="entry name" value="NUDIXFAMILY"/>
</dbReference>
<dbReference type="InterPro" id="IPR020084">
    <property type="entry name" value="NUDIX_hydrolase_CS"/>
</dbReference>
<dbReference type="Pfam" id="PF00293">
    <property type="entry name" value="NUDIX"/>
    <property type="match status" value="1"/>
</dbReference>
<dbReference type="PANTHER" id="PTHR43758:SF8">
    <property type="entry name" value="8-OXO-DGTP DIPHOSPHATASE YTKD-RELATED"/>
    <property type="match status" value="1"/>
</dbReference>
<dbReference type="AlphaFoldDB" id="A0AAX0S663"/>
<dbReference type="RefSeq" id="WP_098175990.1">
    <property type="nucleotide sequence ID" value="NZ_CP050509.1"/>
</dbReference>
<comment type="similarity">
    <text evidence="2 6">Belongs to the Nudix hydrolase family.</text>
</comment>
<dbReference type="InterPro" id="IPR000086">
    <property type="entry name" value="NUDIX_hydrolase_dom"/>
</dbReference>
<protein>
    <submittedName>
        <fullName evidence="8">Nucleoside triphosphatase YtkD</fullName>
    </submittedName>
</protein>
<organism evidence="8 9">
    <name type="scientific">Peribacillus butanolivorans</name>
    <dbReference type="NCBI Taxonomy" id="421767"/>
    <lineage>
        <taxon>Bacteria</taxon>
        <taxon>Bacillati</taxon>
        <taxon>Bacillota</taxon>
        <taxon>Bacilli</taxon>
        <taxon>Bacillales</taxon>
        <taxon>Bacillaceae</taxon>
        <taxon>Peribacillus</taxon>
    </lineage>
</organism>
<evidence type="ECO:0000256" key="5">
    <source>
        <dbReference type="ARBA" id="ARBA00022842"/>
    </source>
</evidence>
<dbReference type="GO" id="GO:0016818">
    <property type="term" value="F:hydrolase activity, acting on acid anhydrides, in phosphorus-containing anhydrides"/>
    <property type="evidence" value="ECO:0007669"/>
    <property type="project" value="TreeGrafter"/>
</dbReference>
<dbReference type="PROSITE" id="PS51462">
    <property type="entry name" value="NUDIX"/>
    <property type="match status" value="1"/>
</dbReference>
<dbReference type="EMBL" id="NUEQ01000018">
    <property type="protein sequence ID" value="PEJ33479.1"/>
    <property type="molecule type" value="Genomic_DNA"/>
</dbReference>
<evidence type="ECO:0000313" key="9">
    <source>
        <dbReference type="Proteomes" id="UP000220106"/>
    </source>
</evidence>
<dbReference type="Proteomes" id="UP000220106">
    <property type="component" value="Unassembled WGS sequence"/>
</dbReference>
<gene>
    <name evidence="8" type="primary">ytkD</name>
    <name evidence="8" type="ORF">CN689_11725</name>
</gene>